<dbReference type="Proteomes" id="UP001057375">
    <property type="component" value="Unassembled WGS sequence"/>
</dbReference>
<dbReference type="EMBL" id="BQXS01001682">
    <property type="protein sequence ID" value="GKT30937.1"/>
    <property type="molecule type" value="Genomic_DNA"/>
</dbReference>
<gene>
    <name evidence="2" type="ORF">ADUPG1_001756</name>
</gene>
<keyword evidence="3" id="KW-1185">Reference proteome</keyword>
<feature type="non-terminal residue" evidence="2">
    <location>
        <position position="1"/>
    </location>
</feature>
<comment type="caution">
    <text evidence="2">The sequence shown here is derived from an EMBL/GenBank/DDBJ whole genome shotgun (WGS) entry which is preliminary data.</text>
</comment>
<dbReference type="InterPro" id="IPR036812">
    <property type="entry name" value="NAD(P)_OxRdtase_dom_sf"/>
</dbReference>
<evidence type="ECO:0000313" key="2">
    <source>
        <dbReference type="EMBL" id="GKT30937.1"/>
    </source>
</evidence>
<protein>
    <submittedName>
        <fullName evidence="2">2,5-didehydrogluconate reductase B</fullName>
    </submittedName>
</protein>
<organism evidence="2 3">
    <name type="scientific">Aduncisulcus paluster</name>
    <dbReference type="NCBI Taxonomy" id="2918883"/>
    <lineage>
        <taxon>Eukaryota</taxon>
        <taxon>Metamonada</taxon>
        <taxon>Carpediemonas-like organisms</taxon>
        <taxon>Aduncisulcus</taxon>
    </lineage>
</organism>
<reference evidence="2" key="1">
    <citation type="submission" date="2022-03" db="EMBL/GenBank/DDBJ databases">
        <title>Draft genome sequence of Aduncisulcus paluster, a free-living microaerophilic Fornicata.</title>
        <authorList>
            <person name="Yuyama I."/>
            <person name="Kume K."/>
            <person name="Tamura T."/>
            <person name="Inagaki Y."/>
            <person name="Hashimoto T."/>
        </authorList>
    </citation>
    <scope>NUCLEOTIDE SEQUENCE</scope>
    <source>
        <strain evidence="2">NY0171</strain>
    </source>
</reference>
<dbReference type="Pfam" id="PF00248">
    <property type="entry name" value="Aldo_ket_red"/>
    <property type="match status" value="1"/>
</dbReference>
<accession>A0ABQ5KEG2</accession>
<sequence length="139" mass="15049">HDATAAQVALKWLLDQDGVAAIPKASRAESQSANLDALKVELDDDDRKVIAALRKDMRCVNPVAVAPDHDRSVMVVMPAAMPTTVVAHLGARAPAAIPVMVMAALDHDGLGVRDRRNGHCKRADRCKNKTNLFHFVLLK</sequence>
<dbReference type="SUPFAM" id="SSF51430">
    <property type="entry name" value="NAD(P)-linked oxidoreductase"/>
    <property type="match status" value="1"/>
</dbReference>
<dbReference type="InterPro" id="IPR023210">
    <property type="entry name" value="NADP_OxRdtase_dom"/>
</dbReference>
<dbReference type="Gene3D" id="3.20.20.100">
    <property type="entry name" value="NADP-dependent oxidoreductase domain"/>
    <property type="match status" value="1"/>
</dbReference>
<proteinExistence type="predicted"/>
<name>A0ABQ5KEG2_9EUKA</name>
<evidence type="ECO:0000313" key="3">
    <source>
        <dbReference type="Proteomes" id="UP001057375"/>
    </source>
</evidence>
<evidence type="ECO:0000259" key="1">
    <source>
        <dbReference type="Pfam" id="PF00248"/>
    </source>
</evidence>
<feature type="domain" description="NADP-dependent oxidoreductase" evidence="1">
    <location>
        <begin position="1"/>
        <end position="53"/>
    </location>
</feature>